<proteinExistence type="predicted"/>
<evidence type="ECO:0000313" key="1">
    <source>
        <dbReference type="EMBL" id="MFC0686620.1"/>
    </source>
</evidence>
<sequence>MASCSALPDRKARAWVDLDDASGSDLCDTVSPEARFGFLVSAIGSCVTQKGRFAQALACPAWPVALTGWAEPEYWPANWAIDVQGRTRTGGLIAGDQADTIEERIASMLRQILIAGTMALVAAPLSVVSAGTAAAATAPAFSTSDSSIGTLLDNPATKAILQKYLPDLVSNPQIEMARGMTLKQIQSYSADTVTDDVLAKIDADLAKIPASK</sequence>
<dbReference type="Proteomes" id="UP001589858">
    <property type="component" value="Unassembled WGS sequence"/>
</dbReference>
<organism evidence="1 2">
    <name type="scientific">Novosphingobium clariflavum</name>
    <dbReference type="NCBI Taxonomy" id="2029884"/>
    <lineage>
        <taxon>Bacteria</taxon>
        <taxon>Pseudomonadati</taxon>
        <taxon>Pseudomonadota</taxon>
        <taxon>Alphaproteobacteria</taxon>
        <taxon>Sphingomonadales</taxon>
        <taxon>Sphingomonadaceae</taxon>
        <taxon>Novosphingobium</taxon>
    </lineage>
</organism>
<evidence type="ECO:0000313" key="2">
    <source>
        <dbReference type="Proteomes" id="UP001589858"/>
    </source>
</evidence>
<name>A0ABV6SBI1_9SPHN</name>
<gene>
    <name evidence="1" type="ORF">ACFFF8_18705</name>
</gene>
<reference evidence="1 2" key="1">
    <citation type="submission" date="2024-09" db="EMBL/GenBank/DDBJ databases">
        <authorList>
            <person name="Sun Q."/>
            <person name="Mori K."/>
        </authorList>
    </citation>
    <scope>NUCLEOTIDE SEQUENCE [LARGE SCALE GENOMIC DNA]</scope>
    <source>
        <strain evidence="1 2">CICC 11035S</strain>
    </source>
</reference>
<accession>A0ABV6SBI1</accession>
<dbReference type="RefSeq" id="WP_267218425.1">
    <property type="nucleotide sequence ID" value="NZ_JAPCWC010000001.1"/>
</dbReference>
<protein>
    <submittedName>
        <fullName evidence="1">Uncharacterized protein</fullName>
    </submittedName>
</protein>
<dbReference type="EMBL" id="JBHLTM010000075">
    <property type="protein sequence ID" value="MFC0686620.1"/>
    <property type="molecule type" value="Genomic_DNA"/>
</dbReference>
<keyword evidence="2" id="KW-1185">Reference proteome</keyword>
<comment type="caution">
    <text evidence="1">The sequence shown here is derived from an EMBL/GenBank/DDBJ whole genome shotgun (WGS) entry which is preliminary data.</text>
</comment>